<feature type="transmembrane region" description="Helical" evidence="7">
    <location>
        <begin position="57"/>
        <end position="82"/>
    </location>
</feature>
<feature type="transmembrane region" description="Helical" evidence="7">
    <location>
        <begin position="244"/>
        <end position="263"/>
    </location>
</feature>
<keyword evidence="4 7" id="KW-0812">Transmembrane</keyword>
<evidence type="ECO:0000256" key="6">
    <source>
        <dbReference type="ARBA" id="ARBA00023136"/>
    </source>
</evidence>
<sequence length="435" mass="45422">MTESLVAIAILLGLVFARVPIAFAMALVGGVGFALLRGWEPASAMVGAAVFETGLSYSLSVVPLFIFMGNVLAGSGIAHGLFAGADRLFGRMKGGLALAAVLSCGGFSAVSGSSLATAATMSRVAMPPMRKFGYADSLAAGSIAAGGTLGILIPPSVIMIIYGLLTESDIGKLFIAGLIPGVLGILFYLIAVMVAVRLNPGLAPEAGQSQPMTRQDKLGVLGTLGLFAFIMIGIYGGFFTPIEAAGMGAIASLGLALGMRALTWKGFASACRETLLASAMIFAIIIGAEIFSAFVNFAGLPDALVDMIYEADVNPWTVVWIMVGIYLLMGCVFESLSMILLTVPVFYPIIVQLDFGSGPLADPEALLIWFAVVVVVVTEVSLITPPVGMNVFVLRSVMPDIPLTDIFRGITPFWLADLVRLALLVLVPWLSLCLL</sequence>
<evidence type="ECO:0000256" key="7">
    <source>
        <dbReference type="RuleBase" id="RU369079"/>
    </source>
</evidence>
<evidence type="ECO:0000313" key="10">
    <source>
        <dbReference type="Proteomes" id="UP000249165"/>
    </source>
</evidence>
<dbReference type="OrthoDB" id="9790209at2"/>
<feature type="transmembrane region" description="Helical" evidence="7">
    <location>
        <begin position="138"/>
        <end position="162"/>
    </location>
</feature>
<dbReference type="Proteomes" id="UP000249165">
    <property type="component" value="Unassembled WGS sequence"/>
</dbReference>
<keyword evidence="10" id="KW-1185">Reference proteome</keyword>
<evidence type="ECO:0000256" key="1">
    <source>
        <dbReference type="ARBA" id="ARBA00004429"/>
    </source>
</evidence>
<dbReference type="GO" id="GO:0022857">
    <property type="term" value="F:transmembrane transporter activity"/>
    <property type="evidence" value="ECO:0007669"/>
    <property type="project" value="UniProtKB-UniRule"/>
</dbReference>
<accession>A0A327XX87</accession>
<keyword evidence="5 7" id="KW-1133">Transmembrane helix</keyword>
<gene>
    <name evidence="9" type="ORF">ATI53_103643</name>
</gene>
<name>A0A327XX87_9RHOB</name>
<dbReference type="PIRSF" id="PIRSF006066">
    <property type="entry name" value="HI0050"/>
    <property type="match status" value="1"/>
</dbReference>
<evidence type="ECO:0000256" key="4">
    <source>
        <dbReference type="ARBA" id="ARBA00022692"/>
    </source>
</evidence>
<comment type="caution">
    <text evidence="9">The sequence shown here is derived from an EMBL/GenBank/DDBJ whole genome shotgun (WGS) entry which is preliminary data.</text>
</comment>
<feature type="transmembrane region" description="Helical" evidence="7">
    <location>
        <begin position="367"/>
        <end position="393"/>
    </location>
</feature>
<feature type="transmembrane region" description="Helical" evidence="7">
    <location>
        <begin position="174"/>
        <end position="198"/>
    </location>
</feature>
<keyword evidence="3 7" id="KW-0997">Cell inner membrane</keyword>
<comment type="caution">
    <text evidence="7">Lacks conserved residue(s) required for the propagation of feature annotation.</text>
</comment>
<evidence type="ECO:0000256" key="2">
    <source>
        <dbReference type="ARBA" id="ARBA00022475"/>
    </source>
</evidence>
<dbReference type="AlphaFoldDB" id="A0A327XX87"/>
<dbReference type="PANTHER" id="PTHR33362">
    <property type="entry name" value="SIALIC ACID TRAP TRANSPORTER PERMEASE PROTEIN SIAT-RELATED"/>
    <property type="match status" value="1"/>
</dbReference>
<evidence type="ECO:0000259" key="8">
    <source>
        <dbReference type="Pfam" id="PF06808"/>
    </source>
</evidence>
<dbReference type="RefSeq" id="WP_009504273.1">
    <property type="nucleotide sequence ID" value="NZ_LIGK01000017.1"/>
</dbReference>
<feature type="transmembrane region" description="Helical" evidence="7">
    <location>
        <begin position="6"/>
        <end position="36"/>
    </location>
</feature>
<evidence type="ECO:0000256" key="3">
    <source>
        <dbReference type="ARBA" id="ARBA00022519"/>
    </source>
</evidence>
<organism evidence="9 10">
    <name type="scientific">Salipiger aestuarii</name>
    <dbReference type="NCBI Taxonomy" id="568098"/>
    <lineage>
        <taxon>Bacteria</taxon>
        <taxon>Pseudomonadati</taxon>
        <taxon>Pseudomonadota</taxon>
        <taxon>Alphaproteobacteria</taxon>
        <taxon>Rhodobacterales</taxon>
        <taxon>Roseobacteraceae</taxon>
        <taxon>Salipiger</taxon>
    </lineage>
</organism>
<dbReference type="InterPro" id="IPR010656">
    <property type="entry name" value="DctM"/>
</dbReference>
<keyword evidence="6 7" id="KW-0472">Membrane</keyword>
<feature type="domain" description="TRAP C4-dicarboxylate transport system permease DctM subunit" evidence="8">
    <location>
        <begin position="9"/>
        <end position="430"/>
    </location>
</feature>
<feature type="transmembrane region" description="Helical" evidence="7">
    <location>
        <begin position="94"/>
        <end position="117"/>
    </location>
</feature>
<dbReference type="NCBIfam" id="TIGR00786">
    <property type="entry name" value="dctM"/>
    <property type="match status" value="1"/>
</dbReference>
<proteinExistence type="inferred from homology"/>
<reference evidence="9 10" key="1">
    <citation type="submission" date="2018-06" db="EMBL/GenBank/DDBJ databases">
        <title>Genomic Encyclopedia of Archaeal and Bacterial Type Strains, Phase II (KMG-II): from individual species to whole genera.</title>
        <authorList>
            <person name="Goeker M."/>
        </authorList>
    </citation>
    <scope>NUCLEOTIDE SEQUENCE [LARGE SCALE GENOMIC DNA]</scope>
    <source>
        <strain evidence="9 10">DSM 22011</strain>
    </source>
</reference>
<dbReference type="Pfam" id="PF06808">
    <property type="entry name" value="DctM"/>
    <property type="match status" value="1"/>
</dbReference>
<keyword evidence="7" id="KW-0813">Transport</keyword>
<feature type="transmembrane region" description="Helical" evidence="7">
    <location>
        <begin position="218"/>
        <end position="238"/>
    </location>
</feature>
<comment type="subcellular location">
    <subcellularLocation>
        <location evidence="1 7">Cell inner membrane</location>
        <topology evidence="1 7">Multi-pass membrane protein</topology>
    </subcellularLocation>
</comment>
<dbReference type="EMBL" id="QLMG01000036">
    <property type="protein sequence ID" value="RAK13340.1"/>
    <property type="molecule type" value="Genomic_DNA"/>
</dbReference>
<dbReference type="PANTHER" id="PTHR33362:SF5">
    <property type="entry name" value="C4-DICARBOXYLATE TRAP TRANSPORTER LARGE PERMEASE PROTEIN DCTM"/>
    <property type="match status" value="1"/>
</dbReference>
<comment type="function">
    <text evidence="7">Part of the tripartite ATP-independent periplasmic (TRAP) transport system.</text>
</comment>
<comment type="subunit">
    <text evidence="7">The complex comprises the extracytoplasmic solute receptor protein and the two transmembrane proteins.</text>
</comment>
<feature type="transmembrane region" description="Helical" evidence="7">
    <location>
        <begin position="318"/>
        <end position="347"/>
    </location>
</feature>
<keyword evidence="2" id="KW-1003">Cell membrane</keyword>
<dbReference type="GO" id="GO:0005886">
    <property type="term" value="C:plasma membrane"/>
    <property type="evidence" value="ECO:0007669"/>
    <property type="project" value="UniProtKB-SubCell"/>
</dbReference>
<evidence type="ECO:0000313" key="9">
    <source>
        <dbReference type="EMBL" id="RAK13340.1"/>
    </source>
</evidence>
<comment type="similarity">
    <text evidence="7">Belongs to the TRAP transporter large permease family.</text>
</comment>
<evidence type="ECO:0000256" key="5">
    <source>
        <dbReference type="ARBA" id="ARBA00022989"/>
    </source>
</evidence>
<protein>
    <recommendedName>
        <fullName evidence="7">TRAP transporter large permease protein</fullName>
    </recommendedName>
</protein>
<feature type="transmembrane region" description="Helical" evidence="7">
    <location>
        <begin position="275"/>
        <end position="298"/>
    </location>
</feature>
<dbReference type="InterPro" id="IPR004681">
    <property type="entry name" value="TRAP_DctM"/>
</dbReference>